<keyword evidence="3 5" id="KW-0863">Zinc-finger</keyword>
<dbReference type="PROSITE" id="PS50012">
    <property type="entry name" value="RCC1_3"/>
    <property type="match status" value="1"/>
</dbReference>
<organism evidence="11">
    <name type="scientific">Fagus sylvatica</name>
    <name type="common">Beechnut</name>
    <dbReference type="NCBI Taxonomy" id="28930"/>
    <lineage>
        <taxon>Eukaryota</taxon>
        <taxon>Viridiplantae</taxon>
        <taxon>Streptophyta</taxon>
        <taxon>Embryophyta</taxon>
        <taxon>Tracheophyta</taxon>
        <taxon>Spermatophyta</taxon>
        <taxon>Magnoliopsida</taxon>
        <taxon>eudicotyledons</taxon>
        <taxon>Gunneridae</taxon>
        <taxon>Pentapetalae</taxon>
        <taxon>rosids</taxon>
        <taxon>fabids</taxon>
        <taxon>Fagales</taxon>
        <taxon>Fagaceae</taxon>
        <taxon>Fagus</taxon>
    </lineage>
</organism>
<feature type="domain" description="FYVE-type" evidence="9">
    <location>
        <begin position="339"/>
        <end position="401"/>
    </location>
</feature>
<keyword evidence="4" id="KW-0862">Zinc</keyword>
<feature type="coiled-coil region" evidence="7">
    <location>
        <begin position="507"/>
        <end position="534"/>
    </location>
</feature>
<dbReference type="Pfam" id="PF01363">
    <property type="entry name" value="FYVE"/>
    <property type="match status" value="1"/>
</dbReference>
<dbReference type="GO" id="GO:0008270">
    <property type="term" value="F:zinc ion binding"/>
    <property type="evidence" value="ECO:0007669"/>
    <property type="project" value="UniProtKB-KW"/>
</dbReference>
<dbReference type="PROSITE" id="PS51514">
    <property type="entry name" value="BRX"/>
    <property type="match status" value="1"/>
</dbReference>
<feature type="compositionally biased region" description="Polar residues" evidence="8">
    <location>
        <begin position="583"/>
        <end position="597"/>
    </location>
</feature>
<sequence length="764" mass="83212">MFCLFQICKEKVEADVWIAGLKALISSGQGGRSKIDGRSDGGLYLDDSGDLTSNSASDSSLSATRDISSPEISVTLNPNTSPKSFLPDNSAAWPWRCGPGHEELNQGELPVDLHGVKSLEDGLGEPWRTWKGFTMYGELYTWGDGTHNAGLLGHGTDDSSLHLVMEHLVSWAMEIGRGSVFLPKRSRISLRFEDNCCCMWGMAYCCSGGGYIATQSSASVSSEDKLVGESVENFWCISCGHSEVFTWGKGANPGWAMEMLTTSGHVFTMGSIVYGQLGNPHSDGKLNLAWVLMGGWAMEMLKHRKTPTLVEALKDRHVKYIACGSNYTAAICLHKWVSGAEQSQCSSCRQAFGFTRKRHNCYNCGLVHCHSCSSRKALRAALAPNPSKPYRVCDSCYAKLNKVSEASGNNRKNAVPPCQLDSKAAKQGKKADTFSLVRSSQAPSLLQLRDVVLSSAVDLRRTVPRPVLTPSGVSSRSVSPFSRRPSPPRSATPIPTTSGLSFSKSITDSLKKTNELLNQEVLKLRAQLKDLAERLPPGVYDPESMRPAYLPNGLEPNGLRYPDTHGERHSRSDSSSSSYLASTTGIDSLLINGTQGPTPSPRDLPGTDETNIYHQNRVLMTSNGTDENPDIRLPNGGGGGQQFGSSVSEAVDGKESGPFQDSENGMKSRNSALPVNSNQVEAEWIEQYEPGVYITLGALRDGTRDLKRVRFSRRRFGEHQAETWWSENREKVYEKYNVRGSDKSSVSGNAGRRSEGALSPASQP</sequence>
<evidence type="ECO:0000313" key="11">
    <source>
        <dbReference type="EMBL" id="SPC75184.1"/>
    </source>
</evidence>
<feature type="region of interest" description="Disordered" evidence="8">
    <location>
        <begin position="621"/>
        <end position="674"/>
    </location>
</feature>
<evidence type="ECO:0000259" key="10">
    <source>
        <dbReference type="PROSITE" id="PS51514"/>
    </source>
</evidence>
<feature type="region of interest" description="Disordered" evidence="8">
    <location>
        <begin position="465"/>
        <end position="502"/>
    </location>
</feature>
<name>A0A2N9EKS8_FAGSY</name>
<evidence type="ECO:0000256" key="8">
    <source>
        <dbReference type="SAM" id="MobiDB-lite"/>
    </source>
</evidence>
<protein>
    <recommendedName>
        <fullName evidence="12">FYVE-type domain-containing protein</fullName>
    </recommendedName>
</protein>
<feature type="compositionally biased region" description="Polar residues" evidence="8">
    <location>
        <begin position="659"/>
        <end position="674"/>
    </location>
</feature>
<feature type="domain" description="BRX" evidence="10">
    <location>
        <begin position="682"/>
        <end position="737"/>
    </location>
</feature>
<proteinExistence type="predicted"/>
<dbReference type="AlphaFoldDB" id="A0A2N9EKS8"/>
<dbReference type="SMART" id="SM00064">
    <property type="entry name" value="FYVE"/>
    <property type="match status" value="1"/>
</dbReference>
<evidence type="ECO:0000256" key="1">
    <source>
        <dbReference type="ARBA" id="ARBA00022723"/>
    </source>
</evidence>
<keyword evidence="2" id="KW-0677">Repeat</keyword>
<dbReference type="SUPFAM" id="SSF50985">
    <property type="entry name" value="RCC1/BLIP-II"/>
    <property type="match status" value="1"/>
</dbReference>
<reference evidence="11" key="1">
    <citation type="submission" date="2018-02" db="EMBL/GenBank/DDBJ databases">
        <authorList>
            <person name="Cohen D.B."/>
            <person name="Kent A.D."/>
        </authorList>
    </citation>
    <scope>NUCLEOTIDE SEQUENCE</scope>
</reference>
<evidence type="ECO:0000256" key="2">
    <source>
        <dbReference type="ARBA" id="ARBA00022737"/>
    </source>
</evidence>
<dbReference type="SUPFAM" id="SSF57903">
    <property type="entry name" value="FYVE/PHD zinc finger"/>
    <property type="match status" value="1"/>
</dbReference>
<dbReference type="FunFam" id="3.30.40.10:FF:000619">
    <property type="entry name" value="Putative E3 ubiquitin-protein ligase HERC1"/>
    <property type="match status" value="1"/>
</dbReference>
<evidence type="ECO:0000256" key="4">
    <source>
        <dbReference type="ARBA" id="ARBA00022833"/>
    </source>
</evidence>
<feature type="compositionally biased region" description="Low complexity" evidence="8">
    <location>
        <begin position="573"/>
        <end position="582"/>
    </location>
</feature>
<dbReference type="Gene3D" id="2.130.10.30">
    <property type="entry name" value="Regulator of chromosome condensation 1/beta-lactamase-inhibitor protein II"/>
    <property type="match status" value="1"/>
</dbReference>
<dbReference type="InterPro" id="IPR009091">
    <property type="entry name" value="RCC1/BLIP-II"/>
</dbReference>
<evidence type="ECO:0000256" key="6">
    <source>
        <dbReference type="PROSITE-ProRule" id="PRU00235"/>
    </source>
</evidence>
<dbReference type="InterPro" id="IPR013083">
    <property type="entry name" value="Znf_RING/FYVE/PHD"/>
</dbReference>
<evidence type="ECO:0000256" key="5">
    <source>
        <dbReference type="PROSITE-ProRule" id="PRU00091"/>
    </source>
</evidence>
<keyword evidence="7" id="KW-0175">Coiled coil</keyword>
<evidence type="ECO:0000256" key="3">
    <source>
        <dbReference type="ARBA" id="ARBA00022771"/>
    </source>
</evidence>
<dbReference type="InterPro" id="IPR000408">
    <property type="entry name" value="Reg_chr_condens"/>
</dbReference>
<feature type="compositionally biased region" description="Low complexity" evidence="8">
    <location>
        <begin position="469"/>
        <end position="484"/>
    </location>
</feature>
<dbReference type="PANTHER" id="PTHR22870">
    <property type="entry name" value="REGULATOR OF CHROMOSOME CONDENSATION"/>
    <property type="match status" value="1"/>
</dbReference>
<dbReference type="InterPro" id="IPR013591">
    <property type="entry name" value="Brevis_radix_dom"/>
</dbReference>
<dbReference type="Pfam" id="PF00415">
    <property type="entry name" value="RCC1"/>
    <property type="match status" value="1"/>
</dbReference>
<dbReference type="InterPro" id="IPR011011">
    <property type="entry name" value="Znf_FYVE_PHD"/>
</dbReference>
<evidence type="ECO:0000256" key="7">
    <source>
        <dbReference type="SAM" id="Coils"/>
    </source>
</evidence>
<feature type="region of interest" description="Disordered" evidence="8">
    <location>
        <begin position="738"/>
        <end position="764"/>
    </location>
</feature>
<dbReference type="PANTHER" id="PTHR22870:SF91">
    <property type="entry name" value="REGULATOR OF CHROMOSOME CONDENSATION (RCC1) FAMILY WITH FYVE ZINC FINGER DOMAIN-CONTAINING PROTEIN"/>
    <property type="match status" value="1"/>
</dbReference>
<feature type="repeat" description="RCC1" evidence="6">
    <location>
        <begin position="264"/>
        <end position="334"/>
    </location>
</feature>
<dbReference type="PROSITE" id="PS50178">
    <property type="entry name" value="ZF_FYVE"/>
    <property type="match status" value="1"/>
</dbReference>
<feature type="region of interest" description="Disordered" evidence="8">
    <location>
        <begin position="535"/>
        <end position="609"/>
    </location>
</feature>
<evidence type="ECO:0008006" key="12">
    <source>
        <dbReference type="Google" id="ProtNLM"/>
    </source>
</evidence>
<accession>A0A2N9EKS8</accession>
<dbReference type="InterPro" id="IPR017455">
    <property type="entry name" value="Znf_FYVE-rel"/>
</dbReference>
<dbReference type="Pfam" id="PF08381">
    <property type="entry name" value="BRX"/>
    <property type="match status" value="1"/>
</dbReference>
<dbReference type="InterPro" id="IPR051210">
    <property type="entry name" value="Ub_ligase/GEF_domain"/>
</dbReference>
<keyword evidence="1" id="KW-0479">Metal-binding</keyword>
<feature type="compositionally biased region" description="Basic and acidic residues" evidence="8">
    <location>
        <begin position="562"/>
        <end position="572"/>
    </location>
</feature>
<dbReference type="Gene3D" id="3.30.40.10">
    <property type="entry name" value="Zinc/RING finger domain, C3HC4 (zinc finger)"/>
    <property type="match status" value="1"/>
</dbReference>
<dbReference type="EMBL" id="OIVN01000147">
    <property type="protein sequence ID" value="SPC75184.1"/>
    <property type="molecule type" value="Genomic_DNA"/>
</dbReference>
<evidence type="ECO:0000259" key="9">
    <source>
        <dbReference type="PROSITE" id="PS50178"/>
    </source>
</evidence>
<dbReference type="InterPro" id="IPR000306">
    <property type="entry name" value="Znf_FYVE"/>
</dbReference>
<gene>
    <name evidence="11" type="ORF">FSB_LOCUS3066</name>
</gene>